<evidence type="ECO:0000256" key="6">
    <source>
        <dbReference type="ARBA" id="ARBA00022741"/>
    </source>
</evidence>
<dbReference type="NCBIfam" id="TIGR01498">
    <property type="entry name" value="folK"/>
    <property type="match status" value="1"/>
</dbReference>
<comment type="function">
    <text evidence="10">Catalyzes the transfer of pyrophosphate from adenosine triphosphate (ATP) to 6-hydroxymethyl-7,8-dihydropterin, an enzymatic step in folate biosynthesis pathway.</text>
</comment>
<keyword evidence="15" id="KW-1185">Reference proteome</keyword>
<dbReference type="AlphaFoldDB" id="A0A545SNA5"/>
<dbReference type="UniPathway" id="UPA00077">
    <property type="reaction ID" value="UER00155"/>
</dbReference>
<evidence type="ECO:0000259" key="13">
    <source>
        <dbReference type="Pfam" id="PF01288"/>
    </source>
</evidence>
<dbReference type="InterPro" id="IPR000550">
    <property type="entry name" value="Hppk"/>
</dbReference>
<dbReference type="GO" id="GO:0046654">
    <property type="term" value="P:tetrahydrofolate biosynthetic process"/>
    <property type="evidence" value="ECO:0007669"/>
    <property type="project" value="UniProtKB-UniPathway"/>
</dbReference>
<evidence type="ECO:0000256" key="5">
    <source>
        <dbReference type="ARBA" id="ARBA00022679"/>
    </source>
</evidence>
<evidence type="ECO:0000256" key="8">
    <source>
        <dbReference type="ARBA" id="ARBA00022840"/>
    </source>
</evidence>
<proteinExistence type="inferred from homology"/>
<dbReference type="PANTHER" id="PTHR43071:SF1">
    <property type="entry name" value="2-AMINO-4-HYDROXY-6-HYDROXYMETHYLDIHYDROPTERIDINE PYROPHOSPHOKINASE"/>
    <property type="match status" value="1"/>
</dbReference>
<organism evidence="14 15">
    <name type="scientific">Aliiroseovarius halocynthiae</name>
    <dbReference type="NCBI Taxonomy" id="985055"/>
    <lineage>
        <taxon>Bacteria</taxon>
        <taxon>Pseudomonadati</taxon>
        <taxon>Pseudomonadota</taxon>
        <taxon>Alphaproteobacteria</taxon>
        <taxon>Rhodobacterales</taxon>
        <taxon>Paracoccaceae</taxon>
        <taxon>Aliiroseovarius</taxon>
    </lineage>
</organism>
<dbReference type="PANTHER" id="PTHR43071">
    <property type="entry name" value="2-AMINO-4-HYDROXY-6-HYDROXYMETHYLDIHYDROPTERIDINE PYROPHOSPHOKINASE"/>
    <property type="match status" value="1"/>
</dbReference>
<keyword evidence="8" id="KW-0067">ATP-binding</keyword>
<evidence type="ECO:0000256" key="9">
    <source>
        <dbReference type="ARBA" id="ARBA00022909"/>
    </source>
</evidence>
<comment type="caution">
    <text evidence="14">The sequence shown here is derived from an EMBL/GenBank/DDBJ whole genome shotgun (WGS) entry which is preliminary data.</text>
</comment>
<keyword evidence="9" id="KW-0289">Folate biosynthesis</keyword>
<dbReference type="GO" id="GO:0016301">
    <property type="term" value="F:kinase activity"/>
    <property type="evidence" value="ECO:0007669"/>
    <property type="project" value="UniProtKB-KW"/>
</dbReference>
<evidence type="ECO:0000313" key="15">
    <source>
        <dbReference type="Proteomes" id="UP000315816"/>
    </source>
</evidence>
<sequence>MVLLGSNVTYALNESAELVRDAVKCLSARGLRITSISPYYSTACFPEGAGPDFINVAAQLEVESDPDQILSELHQVEDLFGRERPSRWAQRSLDIDLIAYDDRIAPNRQTFLHWMNLPLERQMKETPDQLILPHPRLQDRSFALIPLADVAPDWRHPVLGKTIKEMADALSDDAKNEVSPFELG</sequence>
<dbReference type="GO" id="GO:0046656">
    <property type="term" value="P:folic acid biosynthetic process"/>
    <property type="evidence" value="ECO:0007669"/>
    <property type="project" value="UniProtKB-KW"/>
</dbReference>
<dbReference type="CDD" id="cd00483">
    <property type="entry name" value="HPPK"/>
    <property type="match status" value="1"/>
</dbReference>
<evidence type="ECO:0000256" key="4">
    <source>
        <dbReference type="ARBA" id="ARBA00016218"/>
    </source>
</evidence>
<dbReference type="InterPro" id="IPR035907">
    <property type="entry name" value="Hppk_sf"/>
</dbReference>
<evidence type="ECO:0000256" key="7">
    <source>
        <dbReference type="ARBA" id="ARBA00022777"/>
    </source>
</evidence>
<comment type="pathway">
    <text evidence="1">Cofactor biosynthesis; tetrahydrofolate biosynthesis; 2-amino-4-hydroxy-6-hydroxymethyl-7,8-dihydropteridine diphosphate from 7,8-dihydroneopterin triphosphate: step 4/4.</text>
</comment>
<dbReference type="GO" id="GO:0003848">
    <property type="term" value="F:2-amino-4-hydroxy-6-hydroxymethyldihydropteridine diphosphokinase activity"/>
    <property type="evidence" value="ECO:0007669"/>
    <property type="project" value="UniProtKB-EC"/>
</dbReference>
<evidence type="ECO:0000256" key="10">
    <source>
        <dbReference type="ARBA" id="ARBA00029409"/>
    </source>
</evidence>
<dbReference type="SUPFAM" id="SSF55083">
    <property type="entry name" value="6-hydroxymethyl-7,8-dihydropterin pyrophosphokinase, HPPK"/>
    <property type="match status" value="1"/>
</dbReference>
<dbReference type="Gene3D" id="3.30.70.560">
    <property type="entry name" value="7,8-Dihydro-6-hydroxymethylpterin-pyrophosphokinase HPPK"/>
    <property type="match status" value="1"/>
</dbReference>
<feature type="domain" description="7,8-dihydro-6-hydroxymethylpterin-pyrophosphokinase" evidence="13">
    <location>
        <begin position="2"/>
        <end position="152"/>
    </location>
</feature>
<gene>
    <name evidence="14" type="primary">folK</name>
    <name evidence="14" type="ORF">FIL88_13435</name>
</gene>
<evidence type="ECO:0000256" key="2">
    <source>
        <dbReference type="ARBA" id="ARBA00005810"/>
    </source>
</evidence>
<protein>
    <recommendedName>
        <fullName evidence="4">2-amino-4-hydroxy-6-hydroxymethyldihydropteridine pyrophosphokinase</fullName>
        <ecNumber evidence="3">2.7.6.3</ecNumber>
    </recommendedName>
    <alternativeName>
        <fullName evidence="11">6-hydroxymethyl-7,8-dihydropterin pyrophosphokinase</fullName>
    </alternativeName>
    <alternativeName>
        <fullName evidence="12">7,8-dihydro-6-hydroxymethylpterin-pyrophosphokinase</fullName>
    </alternativeName>
</protein>
<evidence type="ECO:0000256" key="11">
    <source>
        <dbReference type="ARBA" id="ARBA00029766"/>
    </source>
</evidence>
<evidence type="ECO:0000256" key="3">
    <source>
        <dbReference type="ARBA" id="ARBA00013253"/>
    </source>
</evidence>
<dbReference type="Proteomes" id="UP000315816">
    <property type="component" value="Unassembled WGS sequence"/>
</dbReference>
<dbReference type="EC" id="2.7.6.3" evidence="3"/>
<dbReference type="OrthoDB" id="9808041at2"/>
<accession>A0A545SNA5</accession>
<name>A0A545SNA5_9RHOB</name>
<reference evidence="14 15" key="1">
    <citation type="submission" date="2019-06" db="EMBL/GenBank/DDBJ databases">
        <title>A novel species of marine bacteria.</title>
        <authorList>
            <person name="Wang Y."/>
        </authorList>
    </citation>
    <scope>NUCLEOTIDE SEQUENCE [LARGE SCALE GENOMIC DNA]</scope>
    <source>
        <strain evidence="14 15">MA1-10</strain>
    </source>
</reference>
<keyword evidence="5 14" id="KW-0808">Transferase</keyword>
<keyword evidence="6" id="KW-0547">Nucleotide-binding</keyword>
<dbReference type="GO" id="GO:0005524">
    <property type="term" value="F:ATP binding"/>
    <property type="evidence" value="ECO:0007669"/>
    <property type="project" value="UniProtKB-KW"/>
</dbReference>
<keyword evidence="7 14" id="KW-0418">Kinase</keyword>
<evidence type="ECO:0000256" key="12">
    <source>
        <dbReference type="ARBA" id="ARBA00033413"/>
    </source>
</evidence>
<dbReference type="Pfam" id="PF01288">
    <property type="entry name" value="HPPK"/>
    <property type="match status" value="1"/>
</dbReference>
<comment type="similarity">
    <text evidence="2">Belongs to the HPPK family.</text>
</comment>
<evidence type="ECO:0000313" key="14">
    <source>
        <dbReference type="EMBL" id="TQV66472.1"/>
    </source>
</evidence>
<dbReference type="EMBL" id="VICH01000010">
    <property type="protein sequence ID" value="TQV66472.1"/>
    <property type="molecule type" value="Genomic_DNA"/>
</dbReference>
<evidence type="ECO:0000256" key="1">
    <source>
        <dbReference type="ARBA" id="ARBA00005051"/>
    </source>
</evidence>